<gene>
    <name evidence="2" type="ORF">SLS62_001784</name>
</gene>
<keyword evidence="3" id="KW-1185">Reference proteome</keyword>
<dbReference type="PANTHER" id="PTHR35605:SF1">
    <property type="entry name" value="ECP2 EFFECTOR PROTEIN DOMAIN-CONTAINING PROTEIN-RELATED"/>
    <property type="match status" value="1"/>
</dbReference>
<dbReference type="Proteomes" id="UP001320420">
    <property type="component" value="Unassembled WGS sequence"/>
</dbReference>
<keyword evidence="1" id="KW-0732">Signal</keyword>
<evidence type="ECO:0000256" key="1">
    <source>
        <dbReference type="SAM" id="SignalP"/>
    </source>
</evidence>
<sequence>MMLHKAIMHFVLTAMLALGVLGLAATAPNNTASSKSSLLPAGYVDSGLSLTFEGPLFVGGPNVTLSGTLEKIVAQINATNPEYFLSNETSNDSVSGHGASKGGNQEGPVYCHLGTPNPASLAPIEEAVSYLERLKGGCIAPAGPGYCGKISCSYDSAVWWCNDRLEPAYYPCKWFAPYTQRIIDRCKQELTQEVEGQSFSGDGTFNVIVGGDRC</sequence>
<accession>A0AAN9UYE1</accession>
<evidence type="ECO:0000313" key="2">
    <source>
        <dbReference type="EMBL" id="KAK7756191.1"/>
    </source>
</evidence>
<name>A0AAN9UYE1_9PEZI</name>
<reference evidence="2 3" key="1">
    <citation type="submission" date="2024-02" db="EMBL/GenBank/DDBJ databases">
        <title>De novo assembly and annotation of 12 fungi associated with fruit tree decline syndrome in Ontario, Canada.</title>
        <authorList>
            <person name="Sulman M."/>
            <person name="Ellouze W."/>
            <person name="Ilyukhin E."/>
        </authorList>
    </citation>
    <scope>NUCLEOTIDE SEQUENCE [LARGE SCALE GENOMIC DNA]</scope>
    <source>
        <strain evidence="2 3">M11/M66-122</strain>
    </source>
</reference>
<protein>
    <submittedName>
        <fullName evidence="2">Uncharacterized protein</fullName>
    </submittedName>
</protein>
<organism evidence="2 3">
    <name type="scientific">Diatrype stigma</name>
    <dbReference type="NCBI Taxonomy" id="117547"/>
    <lineage>
        <taxon>Eukaryota</taxon>
        <taxon>Fungi</taxon>
        <taxon>Dikarya</taxon>
        <taxon>Ascomycota</taxon>
        <taxon>Pezizomycotina</taxon>
        <taxon>Sordariomycetes</taxon>
        <taxon>Xylariomycetidae</taxon>
        <taxon>Xylariales</taxon>
        <taxon>Diatrypaceae</taxon>
        <taxon>Diatrype</taxon>
    </lineage>
</organism>
<dbReference type="AlphaFoldDB" id="A0AAN9UYE1"/>
<proteinExistence type="predicted"/>
<dbReference type="PANTHER" id="PTHR35605">
    <property type="entry name" value="ECP2 EFFECTOR PROTEIN DOMAIN-CONTAINING PROTEIN-RELATED"/>
    <property type="match status" value="1"/>
</dbReference>
<comment type="caution">
    <text evidence="2">The sequence shown here is derived from an EMBL/GenBank/DDBJ whole genome shotgun (WGS) entry which is preliminary data.</text>
</comment>
<feature type="chain" id="PRO_5043017349" evidence="1">
    <location>
        <begin position="27"/>
        <end position="214"/>
    </location>
</feature>
<evidence type="ECO:0000313" key="3">
    <source>
        <dbReference type="Proteomes" id="UP001320420"/>
    </source>
</evidence>
<dbReference type="EMBL" id="JAKJXP020000008">
    <property type="protein sequence ID" value="KAK7756191.1"/>
    <property type="molecule type" value="Genomic_DNA"/>
</dbReference>
<feature type="signal peptide" evidence="1">
    <location>
        <begin position="1"/>
        <end position="26"/>
    </location>
</feature>